<gene>
    <name evidence="2" type="ORF">SAMN05421578_13216</name>
</gene>
<dbReference type="InterPro" id="IPR049945">
    <property type="entry name" value="AAA_22"/>
</dbReference>
<accession>A0ABY1KDX9</accession>
<dbReference type="InterPro" id="IPR027417">
    <property type="entry name" value="P-loop_NTPase"/>
</dbReference>
<dbReference type="EMBL" id="FTNK01000032">
    <property type="protein sequence ID" value="SIR68074.1"/>
    <property type="molecule type" value="Genomic_DNA"/>
</dbReference>
<proteinExistence type="predicted"/>
<evidence type="ECO:0000259" key="1">
    <source>
        <dbReference type="Pfam" id="PF13401"/>
    </source>
</evidence>
<evidence type="ECO:0000313" key="3">
    <source>
        <dbReference type="Proteomes" id="UP000186666"/>
    </source>
</evidence>
<organism evidence="2 3">
    <name type="scientific">Paenibacillus macquariensis</name>
    <dbReference type="NCBI Taxonomy" id="948756"/>
    <lineage>
        <taxon>Bacteria</taxon>
        <taxon>Bacillati</taxon>
        <taxon>Bacillota</taxon>
        <taxon>Bacilli</taxon>
        <taxon>Bacillales</taxon>
        <taxon>Paenibacillaceae</taxon>
        <taxon>Paenibacillus</taxon>
    </lineage>
</organism>
<sequence length="594" mass="67495">MIQVDRINTNAGALPSNAGDDFHLLWAAQKLLDMLRPNSNLASITVEGPAWQDSIVADLDESKLFSIDLAEYYGGETLQSANHVIFSQLKYSTYMGNTSWTTSTLCHSDNKKKNNSIIRRLADTYEEYIEKYAFSKDKITLKLVSNRPISASFKKGIDEAKELLIVKELKNTNSLLNNLSEASKVEIKKIYEESKLKSLVFMGFIKAIDFEDCGADIRSIQKAKIIQQLGNWGIDSPHNKYNEIIMTIRERMMPGRNALVPMTKDFVCSLFGGNYARFFPAPTSIPEKKYVERECTHELIKTIMQQDKKSIFVHATAGIGKTTLVNNLQNHLPDGSAVVFYDCYGGGTYLQPADSRYEYDTAILQICNSLAIECKTDFLLERRLKESEFWHEFSIRMTQAAKYVKSYAEDAIILLIIDAADNSVFAAKKNNKFSFVHKLLQQSLPEGMKILLTYRTEHSHYFNFPYNSAFFEVPTFNLEESTEHVKSYSLELAEEVYSEFHRLSKGIPRVQSYVLAAKQETPHQLVDMLLPNGKTTEDLLRDILEELRLRYGEENDVISFNFGVLINMPRPIPLQALTAPPTLPIPAPPYSHKA</sequence>
<dbReference type="SUPFAM" id="SSF52540">
    <property type="entry name" value="P-loop containing nucleoside triphosphate hydrolases"/>
    <property type="match status" value="1"/>
</dbReference>
<feature type="domain" description="ORC1/DEAH AAA+ ATPase" evidence="1">
    <location>
        <begin position="306"/>
        <end position="441"/>
    </location>
</feature>
<reference evidence="2 3" key="1">
    <citation type="submission" date="2017-01" db="EMBL/GenBank/DDBJ databases">
        <authorList>
            <person name="Varghese N."/>
            <person name="Submissions S."/>
        </authorList>
    </citation>
    <scope>NUCLEOTIDE SEQUENCE [LARGE SCALE GENOMIC DNA]</scope>
    <source>
        <strain evidence="2 3">ATCC 23464</strain>
    </source>
</reference>
<evidence type="ECO:0000313" key="2">
    <source>
        <dbReference type="EMBL" id="SIR68074.1"/>
    </source>
</evidence>
<protein>
    <submittedName>
        <fullName evidence="2">AAA domain-containing protein</fullName>
    </submittedName>
</protein>
<dbReference type="Proteomes" id="UP000186666">
    <property type="component" value="Unassembled WGS sequence"/>
</dbReference>
<name>A0ABY1KDX9_9BACL</name>
<dbReference type="Gene3D" id="3.40.50.300">
    <property type="entry name" value="P-loop containing nucleotide triphosphate hydrolases"/>
    <property type="match status" value="1"/>
</dbReference>
<keyword evidence="3" id="KW-1185">Reference proteome</keyword>
<dbReference type="Pfam" id="PF13401">
    <property type="entry name" value="AAA_22"/>
    <property type="match status" value="1"/>
</dbReference>
<comment type="caution">
    <text evidence="2">The sequence shown here is derived from an EMBL/GenBank/DDBJ whole genome shotgun (WGS) entry which is preliminary data.</text>
</comment>